<dbReference type="InterPro" id="IPR001001">
    <property type="entry name" value="DNA_polIII_beta"/>
</dbReference>
<evidence type="ECO:0000313" key="4">
    <source>
        <dbReference type="Proteomes" id="UP000322244"/>
    </source>
</evidence>
<reference evidence="3 4" key="1">
    <citation type="submission" date="2019-07" db="EMBL/GenBank/DDBJ databases">
        <title>Rhodococcus cavernicolus sp. nov., isolated from a cave.</title>
        <authorList>
            <person name="Lee S.D."/>
        </authorList>
    </citation>
    <scope>NUCLEOTIDE SEQUENCE [LARGE SCALE GENOMIC DNA]</scope>
    <source>
        <strain evidence="3 4">C1-24</strain>
    </source>
</reference>
<accession>A0A5A7SEG4</accession>
<dbReference type="InterPro" id="IPR046938">
    <property type="entry name" value="DNA_clamp_sf"/>
</dbReference>
<organism evidence="3 4">
    <name type="scientific">Antrihabitans cavernicola</name>
    <dbReference type="NCBI Taxonomy" id="2495913"/>
    <lineage>
        <taxon>Bacteria</taxon>
        <taxon>Bacillati</taxon>
        <taxon>Actinomycetota</taxon>
        <taxon>Actinomycetes</taxon>
        <taxon>Mycobacteriales</taxon>
        <taxon>Nocardiaceae</taxon>
        <taxon>Antrihabitans</taxon>
    </lineage>
</organism>
<dbReference type="GO" id="GO:0008408">
    <property type="term" value="F:3'-5' exonuclease activity"/>
    <property type="evidence" value="ECO:0007669"/>
    <property type="project" value="InterPro"/>
</dbReference>
<dbReference type="GO" id="GO:0006260">
    <property type="term" value="P:DNA replication"/>
    <property type="evidence" value="ECO:0007669"/>
    <property type="project" value="InterPro"/>
</dbReference>
<dbReference type="Gene3D" id="1.10.1660.10">
    <property type="match status" value="1"/>
</dbReference>
<proteinExistence type="predicted"/>
<dbReference type="GO" id="GO:0003677">
    <property type="term" value="F:DNA binding"/>
    <property type="evidence" value="ECO:0007669"/>
    <property type="project" value="UniProtKB-KW"/>
</dbReference>
<comment type="caution">
    <text evidence="3">The sequence shown here is derived from an EMBL/GenBank/DDBJ whole genome shotgun (WGS) entry which is preliminary data.</text>
</comment>
<dbReference type="GO" id="GO:0009360">
    <property type="term" value="C:DNA polymerase III complex"/>
    <property type="evidence" value="ECO:0007669"/>
    <property type="project" value="InterPro"/>
</dbReference>
<dbReference type="Gene3D" id="3.10.150.10">
    <property type="entry name" value="DNA Polymerase III, subunit A, domain 2"/>
    <property type="match status" value="2"/>
</dbReference>
<dbReference type="SMART" id="SM00422">
    <property type="entry name" value="HTH_MERR"/>
    <property type="match status" value="1"/>
</dbReference>
<keyword evidence="1" id="KW-0238">DNA-binding</keyword>
<dbReference type="GO" id="GO:0003700">
    <property type="term" value="F:DNA-binding transcription factor activity"/>
    <property type="evidence" value="ECO:0007669"/>
    <property type="project" value="InterPro"/>
</dbReference>
<dbReference type="EMBL" id="VLNY01000005">
    <property type="protein sequence ID" value="KAA0022611.1"/>
    <property type="molecule type" value="Genomic_DNA"/>
</dbReference>
<evidence type="ECO:0000259" key="2">
    <source>
        <dbReference type="PROSITE" id="PS50937"/>
    </source>
</evidence>
<dbReference type="PANTHER" id="PTHR30204">
    <property type="entry name" value="REDOX-CYCLING DRUG-SENSING TRANSCRIPTIONAL ACTIVATOR SOXR"/>
    <property type="match status" value="1"/>
</dbReference>
<evidence type="ECO:0000256" key="1">
    <source>
        <dbReference type="ARBA" id="ARBA00023125"/>
    </source>
</evidence>
<dbReference type="InterPro" id="IPR009061">
    <property type="entry name" value="DNA-bd_dom_put_sf"/>
</dbReference>
<dbReference type="InterPro" id="IPR047057">
    <property type="entry name" value="MerR_fam"/>
</dbReference>
<dbReference type="Proteomes" id="UP000322244">
    <property type="component" value="Unassembled WGS sequence"/>
</dbReference>
<dbReference type="SUPFAM" id="SSF55979">
    <property type="entry name" value="DNA clamp"/>
    <property type="match status" value="1"/>
</dbReference>
<dbReference type="AlphaFoldDB" id="A0A5A7SEG4"/>
<dbReference type="InterPro" id="IPR000551">
    <property type="entry name" value="MerR-type_HTH_dom"/>
</dbReference>
<dbReference type="SMART" id="SM00480">
    <property type="entry name" value="POL3Bc"/>
    <property type="match status" value="1"/>
</dbReference>
<protein>
    <submittedName>
        <fullName evidence="3">MerR family transcriptional regulator</fullName>
    </submittedName>
</protein>
<name>A0A5A7SEG4_9NOCA</name>
<dbReference type="Pfam" id="PF02767">
    <property type="entry name" value="DNA_pol3_beta_2"/>
    <property type="match status" value="1"/>
</dbReference>
<dbReference type="OrthoDB" id="7849865at2"/>
<gene>
    <name evidence="3" type="ORF">FOY51_13045</name>
</gene>
<dbReference type="GO" id="GO:0003887">
    <property type="term" value="F:DNA-directed DNA polymerase activity"/>
    <property type="evidence" value="ECO:0007669"/>
    <property type="project" value="InterPro"/>
</dbReference>
<sequence length="328" mass="34602">MMGSVADELMTVGVFAQLSGMTPSALRFYGDSGVLTPVETDSTSGYRYYSAAQVRAAILIRHLRDMGLPLADVKRVLNADTGEAQQLVVAHVSDEESRLARTKDLAERAIGLLAVDAAVSVSGVELARAVVQVAAAIGTDPAFPILAGVFVEICDGALILTATDRYRLSTRTLPSRNSSGSAAAVVGTADLVAAIGEREVVTIAIGTDVHVDGQPCRVIEGEFPDYRVVFAGLAEPVYRIVRPVAELLASMQGRATLTLDLTADGSTRIHFDTETLGRALTAGIGPDVMLDISAPDRPVVVRSATDGDFTTLVMPRRSSAEPKGREHV</sequence>
<keyword evidence="4" id="KW-1185">Reference proteome</keyword>
<dbReference type="SUPFAM" id="SSF46955">
    <property type="entry name" value="Putative DNA-binding domain"/>
    <property type="match status" value="1"/>
</dbReference>
<evidence type="ECO:0000313" key="3">
    <source>
        <dbReference type="EMBL" id="KAA0022611.1"/>
    </source>
</evidence>
<dbReference type="PROSITE" id="PS50937">
    <property type="entry name" value="HTH_MERR_2"/>
    <property type="match status" value="1"/>
</dbReference>
<dbReference type="PANTHER" id="PTHR30204:SF97">
    <property type="entry name" value="MERR FAMILY REGULATORY PROTEIN"/>
    <property type="match status" value="1"/>
</dbReference>
<dbReference type="Pfam" id="PF13411">
    <property type="entry name" value="MerR_1"/>
    <property type="match status" value="1"/>
</dbReference>
<dbReference type="InterPro" id="IPR022637">
    <property type="entry name" value="DNA_polIII_beta_cen"/>
</dbReference>
<feature type="domain" description="HTH merR-type" evidence="2">
    <location>
        <begin position="9"/>
        <end position="79"/>
    </location>
</feature>